<evidence type="ECO:0000313" key="3">
    <source>
        <dbReference type="Proteomes" id="UP000005939"/>
    </source>
</evidence>
<keyword evidence="1" id="KW-0472">Membrane</keyword>
<protein>
    <submittedName>
        <fullName evidence="2">Uncharacterized protein</fullName>
    </submittedName>
</protein>
<dbReference type="Proteomes" id="UP000005939">
    <property type="component" value="Unassembled WGS sequence"/>
</dbReference>
<dbReference type="AlphaFoldDB" id="G6EYM4"/>
<evidence type="ECO:0000256" key="1">
    <source>
        <dbReference type="SAM" id="Phobius"/>
    </source>
</evidence>
<proteinExistence type="predicted"/>
<name>G6EYM4_9PROT</name>
<accession>G6EYM4</accession>
<gene>
    <name evidence="2" type="ORF">CIN_05440</name>
</gene>
<sequence length="41" mass="4769">MILKGNIMVTTEYLFIIMLSSFALRLAIVKQIKKIFNSEYS</sequence>
<feature type="transmembrane region" description="Helical" evidence="1">
    <location>
        <begin position="6"/>
        <end position="28"/>
    </location>
</feature>
<evidence type="ECO:0000313" key="2">
    <source>
        <dbReference type="EMBL" id="EHD14612.1"/>
    </source>
</evidence>
<comment type="caution">
    <text evidence="2">The sequence shown here is derived from an EMBL/GenBank/DDBJ whole genome shotgun (WGS) entry which is preliminary data.</text>
</comment>
<keyword evidence="1" id="KW-0812">Transmembrane</keyword>
<reference evidence="2 3" key="1">
    <citation type="submission" date="2011-10" db="EMBL/GenBank/DDBJ databases">
        <title>Genome Sequence of Commensalibacter intestini A911, isolated from Drosophila gut.</title>
        <authorList>
            <person name="Lee W.-J."/>
            <person name="Kim E.-K."/>
        </authorList>
    </citation>
    <scope>NUCLEOTIDE SEQUENCE [LARGE SCALE GENOMIC DNA]</scope>
    <source>
        <strain evidence="2 3">A911</strain>
    </source>
</reference>
<keyword evidence="1" id="KW-1133">Transmembrane helix</keyword>
<organism evidence="2 3">
    <name type="scientific">Commensalibacter intestini A911</name>
    <dbReference type="NCBI Taxonomy" id="1088868"/>
    <lineage>
        <taxon>Bacteria</taxon>
        <taxon>Pseudomonadati</taxon>
        <taxon>Pseudomonadota</taxon>
        <taxon>Alphaproteobacteria</taxon>
        <taxon>Acetobacterales</taxon>
        <taxon>Acetobacteraceae</taxon>
    </lineage>
</organism>
<dbReference type="EMBL" id="AGFR01000003">
    <property type="protein sequence ID" value="EHD14612.1"/>
    <property type="molecule type" value="Genomic_DNA"/>
</dbReference>